<protein>
    <submittedName>
        <fullName evidence="1">Uncharacterized protein</fullName>
    </submittedName>
</protein>
<dbReference type="RefSeq" id="WP_149731510.1">
    <property type="nucleotide sequence ID" value="NZ_FMXB01000006.1"/>
</dbReference>
<keyword evidence="2" id="KW-1185">Reference proteome</keyword>
<sequence length="92" mass="10497">MAYQIDNAIVKKDRTGKLTLIDPEGNFQDEDAFIAVKSDDLITIQLLINSIMNNDFKSWRELGVIPETEPIKSLLPRLGYSKEDIAKLLKEF</sequence>
<dbReference type="STRING" id="230361.sm9_0615"/>
<evidence type="ECO:0000313" key="1">
    <source>
        <dbReference type="EMBL" id="SDA50092.1"/>
    </source>
</evidence>
<evidence type="ECO:0000313" key="2">
    <source>
        <dbReference type="Proteomes" id="UP000323439"/>
    </source>
</evidence>
<accession>A0A1G5VW68</accession>
<dbReference type="EMBL" id="FMXB01000006">
    <property type="protein sequence ID" value="SDA50092.1"/>
    <property type="molecule type" value="Genomic_DNA"/>
</dbReference>
<name>A0A1G5VW68_9EURY</name>
<dbReference type="Proteomes" id="UP000323439">
    <property type="component" value="Unassembled WGS sequence"/>
</dbReference>
<reference evidence="1 2" key="1">
    <citation type="submission" date="2016-10" db="EMBL/GenBank/DDBJ databases">
        <authorList>
            <person name="Varghese N."/>
            <person name="Submissions S."/>
        </authorList>
    </citation>
    <scope>NUCLEOTIDE SEQUENCE [LARGE SCALE GENOMIC DNA]</scope>
    <source>
        <strain evidence="1 2">DSM 16643</strain>
    </source>
</reference>
<dbReference type="AlphaFoldDB" id="A0A1G5VW68"/>
<proteinExistence type="predicted"/>
<organism evidence="1 2">
    <name type="scientific">Methanobrevibacter millerae</name>
    <dbReference type="NCBI Taxonomy" id="230361"/>
    <lineage>
        <taxon>Archaea</taxon>
        <taxon>Methanobacteriati</taxon>
        <taxon>Methanobacteriota</taxon>
        <taxon>Methanomada group</taxon>
        <taxon>Methanobacteria</taxon>
        <taxon>Methanobacteriales</taxon>
        <taxon>Methanobacteriaceae</taxon>
        <taxon>Methanobrevibacter</taxon>
    </lineage>
</organism>
<gene>
    <name evidence="1" type="ORF">SAMN02910315_00932</name>
</gene>
<dbReference type="OrthoDB" id="73490at2157"/>